<name>A0A0J0XL39_9TREE</name>
<sequence length="71" mass="8115">MLASTFLGLAHHGRPLTSAPVADSQQHVHPQDHEGPRLRRAPQVLRQGGPRPRDWRQRDPAQGLHLRLLWH</sequence>
<dbReference type="AlphaFoldDB" id="A0A0J0XL39"/>
<evidence type="ECO:0000313" key="3">
    <source>
        <dbReference type="Proteomes" id="UP000053611"/>
    </source>
</evidence>
<proteinExistence type="predicted"/>
<evidence type="ECO:0000256" key="1">
    <source>
        <dbReference type="SAM" id="MobiDB-lite"/>
    </source>
</evidence>
<dbReference type="EMBL" id="KQ087212">
    <property type="protein sequence ID" value="KLT41831.1"/>
    <property type="molecule type" value="Genomic_DNA"/>
</dbReference>
<organism evidence="2 3">
    <name type="scientific">Cutaneotrichosporon oleaginosum</name>
    <dbReference type="NCBI Taxonomy" id="879819"/>
    <lineage>
        <taxon>Eukaryota</taxon>
        <taxon>Fungi</taxon>
        <taxon>Dikarya</taxon>
        <taxon>Basidiomycota</taxon>
        <taxon>Agaricomycotina</taxon>
        <taxon>Tremellomycetes</taxon>
        <taxon>Trichosporonales</taxon>
        <taxon>Trichosporonaceae</taxon>
        <taxon>Cutaneotrichosporon</taxon>
    </lineage>
</organism>
<dbReference type="RefSeq" id="XP_018278322.1">
    <property type="nucleotide sequence ID" value="XM_018419278.1"/>
</dbReference>
<protein>
    <submittedName>
        <fullName evidence="2">Uncharacterized protein</fullName>
    </submittedName>
</protein>
<gene>
    <name evidence="2" type="ORF">CC85DRAFT_104583</name>
</gene>
<accession>A0A0J0XL39</accession>
<dbReference type="GeneID" id="28979881"/>
<dbReference type="Proteomes" id="UP000053611">
    <property type="component" value="Unassembled WGS sequence"/>
</dbReference>
<feature type="region of interest" description="Disordered" evidence="1">
    <location>
        <begin position="11"/>
        <end position="60"/>
    </location>
</feature>
<keyword evidence="3" id="KW-1185">Reference proteome</keyword>
<evidence type="ECO:0000313" key="2">
    <source>
        <dbReference type="EMBL" id="KLT41831.1"/>
    </source>
</evidence>
<reference evidence="2 3" key="1">
    <citation type="submission" date="2015-03" db="EMBL/GenBank/DDBJ databases">
        <title>Genomics and transcriptomics of the oil-accumulating basidiomycete yeast T. oleaginosus allow insights into substrate utilization and the diverse evolutionary trajectories of mating systems in fungi.</title>
        <authorList>
            <consortium name="DOE Joint Genome Institute"/>
            <person name="Kourist R."/>
            <person name="Kracht O."/>
            <person name="Bracharz F."/>
            <person name="Lipzen A."/>
            <person name="Nolan M."/>
            <person name="Ohm R."/>
            <person name="Grigoriev I."/>
            <person name="Sun S."/>
            <person name="Heitman J."/>
            <person name="Bruck T."/>
            <person name="Nowrousian M."/>
        </authorList>
    </citation>
    <scope>NUCLEOTIDE SEQUENCE [LARGE SCALE GENOMIC DNA]</scope>
    <source>
        <strain evidence="2 3">IBC0246</strain>
    </source>
</reference>